<dbReference type="FunFam" id="3.30.500.10:FF:000001">
    <property type="entry name" value="H-2 class I histocompatibility antigen, alpha chain"/>
    <property type="match status" value="1"/>
</dbReference>
<feature type="non-terminal residue" evidence="4">
    <location>
        <position position="1"/>
    </location>
</feature>
<evidence type="ECO:0000313" key="4">
    <source>
        <dbReference type="EMBL" id="KAG2469365.1"/>
    </source>
</evidence>
<dbReference type="PRINTS" id="PR01638">
    <property type="entry name" value="MHCCLASSI"/>
</dbReference>
<dbReference type="SMART" id="SM00407">
    <property type="entry name" value="IGc1"/>
    <property type="match status" value="1"/>
</dbReference>
<feature type="domain" description="Immunoglobulin C1-set" evidence="3">
    <location>
        <begin position="227"/>
        <end position="288"/>
    </location>
</feature>
<dbReference type="Gene3D" id="2.60.40.10">
    <property type="entry name" value="Immunoglobulins"/>
    <property type="match status" value="1"/>
</dbReference>
<name>A0A8X7XHR1_POLSE</name>
<dbReference type="InterPro" id="IPR037055">
    <property type="entry name" value="MHC_I-like_Ag-recog_sf"/>
</dbReference>
<gene>
    <name evidence="4" type="primary">Ha1f_1</name>
    <name evidence="4" type="ORF">GTO96_0004431</name>
</gene>
<dbReference type="GO" id="GO:0006955">
    <property type="term" value="P:immune response"/>
    <property type="evidence" value="ECO:0007669"/>
    <property type="project" value="TreeGrafter"/>
</dbReference>
<dbReference type="Proteomes" id="UP000886611">
    <property type="component" value="Unassembled WGS sequence"/>
</dbReference>
<dbReference type="PANTHER" id="PTHR16675">
    <property type="entry name" value="MHC CLASS I-RELATED"/>
    <property type="match status" value="1"/>
</dbReference>
<dbReference type="SUPFAM" id="SSF54452">
    <property type="entry name" value="MHC antigen-recognition domain"/>
    <property type="match status" value="1"/>
</dbReference>
<dbReference type="Gene3D" id="3.30.500.10">
    <property type="entry name" value="MHC class I-like antigen recognition-like"/>
    <property type="match status" value="1"/>
</dbReference>
<evidence type="ECO:0000256" key="1">
    <source>
        <dbReference type="ARBA" id="ARBA00023180"/>
    </source>
</evidence>
<evidence type="ECO:0000259" key="3">
    <source>
        <dbReference type="SMART" id="SM00407"/>
    </source>
</evidence>
<dbReference type="PANTHER" id="PTHR16675:SF237">
    <property type="entry name" value="MHC CLASS I ANTIGEN TRANSCRIPT VARIANT 1-RELATED"/>
    <property type="match status" value="1"/>
</dbReference>
<accession>A0A8X7XHR1</accession>
<comment type="similarity">
    <text evidence="2">Belongs to the MHC class I family.</text>
</comment>
<dbReference type="SUPFAM" id="SSF48726">
    <property type="entry name" value="Immunoglobulin"/>
    <property type="match status" value="1"/>
</dbReference>
<dbReference type="GO" id="GO:0005615">
    <property type="term" value="C:extracellular space"/>
    <property type="evidence" value="ECO:0007669"/>
    <property type="project" value="TreeGrafter"/>
</dbReference>
<dbReference type="EMBL" id="JAATIS010000220">
    <property type="protein sequence ID" value="KAG2469365.1"/>
    <property type="molecule type" value="Genomic_DNA"/>
</dbReference>
<keyword evidence="5" id="KW-1185">Reference proteome</keyword>
<dbReference type="InterPro" id="IPR003597">
    <property type="entry name" value="Ig_C1-set"/>
</dbReference>
<dbReference type="InterPro" id="IPR001039">
    <property type="entry name" value="MHC_I_a_a1/a2"/>
</dbReference>
<dbReference type="InterPro" id="IPR013783">
    <property type="entry name" value="Ig-like_fold"/>
</dbReference>
<protein>
    <submittedName>
        <fullName evidence="4">HA1F protein</fullName>
    </submittedName>
</protein>
<dbReference type="InterPro" id="IPR036179">
    <property type="entry name" value="Ig-like_dom_sf"/>
</dbReference>
<dbReference type="Pfam" id="PF07654">
    <property type="entry name" value="C1-set"/>
    <property type="match status" value="1"/>
</dbReference>
<reference evidence="4 5" key="1">
    <citation type="journal article" date="2021" name="Cell">
        <title>Tracing the genetic footprints of vertebrate landing in non-teleost ray-finned fishes.</title>
        <authorList>
            <person name="Bi X."/>
            <person name="Wang K."/>
            <person name="Yang L."/>
            <person name="Pan H."/>
            <person name="Jiang H."/>
            <person name="Wei Q."/>
            <person name="Fang M."/>
            <person name="Yu H."/>
            <person name="Zhu C."/>
            <person name="Cai Y."/>
            <person name="He Y."/>
            <person name="Gan X."/>
            <person name="Zeng H."/>
            <person name="Yu D."/>
            <person name="Zhu Y."/>
            <person name="Jiang H."/>
            <person name="Qiu Q."/>
            <person name="Yang H."/>
            <person name="Zhang Y.E."/>
            <person name="Wang W."/>
            <person name="Zhu M."/>
            <person name="He S."/>
            <person name="Zhang G."/>
        </authorList>
    </citation>
    <scope>NUCLEOTIDE SEQUENCE [LARGE SCALE GENOMIC DNA]</scope>
    <source>
        <strain evidence="4">Bchr_013</strain>
    </source>
</reference>
<dbReference type="InterPro" id="IPR011161">
    <property type="entry name" value="MHC_I-like_Ag-recog"/>
</dbReference>
<dbReference type="Pfam" id="PF00129">
    <property type="entry name" value="MHC_I"/>
    <property type="match status" value="1"/>
</dbReference>
<evidence type="ECO:0000256" key="2">
    <source>
        <dbReference type="RuleBase" id="RU004439"/>
    </source>
</evidence>
<keyword evidence="1" id="KW-0325">Glycoprotein</keyword>
<organism evidence="4 5">
    <name type="scientific">Polypterus senegalus</name>
    <name type="common">Senegal bichir</name>
    <dbReference type="NCBI Taxonomy" id="55291"/>
    <lineage>
        <taxon>Eukaryota</taxon>
        <taxon>Metazoa</taxon>
        <taxon>Chordata</taxon>
        <taxon>Craniata</taxon>
        <taxon>Vertebrata</taxon>
        <taxon>Euteleostomi</taxon>
        <taxon>Actinopterygii</taxon>
        <taxon>Polypteriformes</taxon>
        <taxon>Polypteridae</taxon>
        <taxon>Polypterus</taxon>
    </lineage>
</organism>
<comment type="caution">
    <text evidence="4">The sequence shown here is derived from an EMBL/GenBank/DDBJ whole genome shotgun (WGS) entry which is preliminary data.</text>
</comment>
<feature type="non-terminal residue" evidence="4">
    <location>
        <position position="309"/>
    </location>
</feature>
<dbReference type="GO" id="GO:0009897">
    <property type="term" value="C:external side of plasma membrane"/>
    <property type="evidence" value="ECO:0007669"/>
    <property type="project" value="TreeGrafter"/>
</dbReference>
<dbReference type="InterPro" id="IPR011162">
    <property type="entry name" value="MHC_I/II-like_Ag-recog"/>
</dbReference>
<evidence type="ECO:0000313" key="5">
    <source>
        <dbReference type="Proteomes" id="UP000886611"/>
    </source>
</evidence>
<dbReference type="InterPro" id="IPR050208">
    <property type="entry name" value="MHC_class-I_related"/>
</dbReference>
<dbReference type="AlphaFoldDB" id="A0A8X7XHR1"/>
<sequence>MEVLKAGGEMTSPVQGLGVVSSSSGRQQEGFRKGTHSLKYFYTGASEDGNFPGFIAVGIIDDEQIGYYDSNIKRYISKQNWMEENMDASYWEGETQKRSGWDQITKVNIDILTKRFNQTGGIHTLQLMYGCELDDDNTIRGFLQYGYDGDDYVSFDKETLTWTAANQRGLTSKIRLDPNIANSQQNKGYLEGTCIEWLKKYVGHGAETLNRKVEPEAFLTHKITQFGREVTCHIAGFFPRAIEVVWQNGGPRDLDVESGEVLPNEDGTFQVKKTLKLTKKPEEIKKQNTIVMWPTTVFLMIRYLDMTQQ</sequence>
<proteinExistence type="inferred from homology"/>